<evidence type="ECO:0000313" key="1">
    <source>
        <dbReference type="EMBL" id="CAG9784535.1"/>
    </source>
</evidence>
<reference evidence="1" key="2">
    <citation type="submission" date="2022-10" db="EMBL/GenBank/DDBJ databases">
        <authorList>
            <consortium name="ENA_rothamsted_submissions"/>
            <consortium name="culmorum"/>
            <person name="King R."/>
        </authorList>
    </citation>
    <scope>NUCLEOTIDE SEQUENCE</scope>
</reference>
<dbReference type="EMBL" id="OU893343">
    <property type="protein sequence ID" value="CAG9784535.1"/>
    <property type="molecule type" value="Genomic_DNA"/>
</dbReference>
<protein>
    <submittedName>
        <fullName evidence="1">Uncharacterized protein</fullName>
    </submittedName>
</protein>
<dbReference type="PANTHER" id="PTHR10174:SF216">
    <property type="entry name" value="CRAL-TRIO DOMAIN-CONTAINING PROTEIN-RELATED"/>
    <property type="match status" value="1"/>
</dbReference>
<organism evidence="1 2">
    <name type="scientific">Diatraea saccharalis</name>
    <name type="common">sugarcane borer</name>
    <dbReference type="NCBI Taxonomy" id="40085"/>
    <lineage>
        <taxon>Eukaryota</taxon>
        <taxon>Metazoa</taxon>
        <taxon>Ecdysozoa</taxon>
        <taxon>Arthropoda</taxon>
        <taxon>Hexapoda</taxon>
        <taxon>Insecta</taxon>
        <taxon>Pterygota</taxon>
        <taxon>Neoptera</taxon>
        <taxon>Endopterygota</taxon>
        <taxon>Lepidoptera</taxon>
        <taxon>Glossata</taxon>
        <taxon>Ditrysia</taxon>
        <taxon>Pyraloidea</taxon>
        <taxon>Crambidae</taxon>
        <taxon>Crambinae</taxon>
        <taxon>Diatraea</taxon>
    </lineage>
</organism>
<dbReference type="PANTHER" id="PTHR10174">
    <property type="entry name" value="ALPHA-TOCOPHEROL TRANSFER PROTEIN-RELATED"/>
    <property type="match status" value="1"/>
</dbReference>
<dbReference type="GO" id="GO:1902936">
    <property type="term" value="F:phosphatidylinositol bisphosphate binding"/>
    <property type="evidence" value="ECO:0007669"/>
    <property type="project" value="TreeGrafter"/>
</dbReference>
<dbReference type="SUPFAM" id="SSF46938">
    <property type="entry name" value="CRAL/TRIO N-terminal domain"/>
    <property type="match status" value="1"/>
</dbReference>
<accession>A0A9N9QWB1</accession>
<proteinExistence type="predicted"/>
<dbReference type="AlphaFoldDB" id="A0A9N9QWB1"/>
<name>A0A9N9QWB1_9NEOP</name>
<keyword evidence="2" id="KW-1185">Reference proteome</keyword>
<gene>
    <name evidence="1" type="ORF">DIATSA_LOCUS2624</name>
</gene>
<sequence length="180" mass="21462">MPVRPLPHELLEQARDELNEDHKRLEDGIQHLKEWISKQSYLRARTEDQWLATFLRGCKHSIERAKEKIDMYYSLRATATDLFSFRHTDPKFMELLRSGGYQRSRFRRRYDGSFSSDDACPYKEVGCVRTDYWEKKIKEYSQWLEEDLEYGTDETLRPGEPKTAADMFGVDGSFRQLEFD</sequence>
<dbReference type="OrthoDB" id="6682367at2759"/>
<dbReference type="GO" id="GO:0016020">
    <property type="term" value="C:membrane"/>
    <property type="evidence" value="ECO:0007669"/>
    <property type="project" value="TreeGrafter"/>
</dbReference>
<dbReference type="InterPro" id="IPR036273">
    <property type="entry name" value="CRAL/TRIO_N_dom_sf"/>
</dbReference>
<dbReference type="Gene3D" id="1.10.8.20">
    <property type="entry name" value="N-terminal domain of phosphatidylinositol transfer protein sec14p"/>
    <property type="match status" value="1"/>
</dbReference>
<evidence type="ECO:0000313" key="2">
    <source>
        <dbReference type="Proteomes" id="UP001153714"/>
    </source>
</evidence>
<dbReference type="Proteomes" id="UP001153714">
    <property type="component" value="Chromosome 12"/>
</dbReference>
<reference evidence="1" key="1">
    <citation type="submission" date="2021-12" db="EMBL/GenBank/DDBJ databases">
        <authorList>
            <person name="King R."/>
        </authorList>
    </citation>
    <scope>NUCLEOTIDE SEQUENCE</scope>
</reference>